<evidence type="ECO:0000313" key="6">
    <source>
        <dbReference type="Proteomes" id="UP000322530"/>
    </source>
</evidence>
<dbReference type="Pfam" id="PF26002">
    <property type="entry name" value="Beta-barrel_AprE"/>
    <property type="match status" value="1"/>
</dbReference>
<dbReference type="InterPro" id="IPR050465">
    <property type="entry name" value="UPF0194_transport"/>
</dbReference>
<evidence type="ECO:0000313" key="5">
    <source>
        <dbReference type="EMBL" id="GCF10820.1"/>
    </source>
</evidence>
<dbReference type="PANTHER" id="PTHR32347:SF23">
    <property type="entry name" value="BLL5650 PROTEIN"/>
    <property type="match status" value="1"/>
</dbReference>
<feature type="domain" description="AprE-like beta-barrel" evidence="4">
    <location>
        <begin position="407"/>
        <end position="485"/>
    </location>
</feature>
<dbReference type="Proteomes" id="UP000322530">
    <property type="component" value="Unassembled WGS sequence"/>
</dbReference>
<comment type="subcellular location">
    <subcellularLocation>
        <location evidence="1">Cell envelope</location>
    </subcellularLocation>
</comment>
<evidence type="ECO:0000256" key="3">
    <source>
        <dbReference type="SAM" id="Phobius"/>
    </source>
</evidence>
<comment type="caution">
    <text evidence="5">The sequence shown here is derived from an EMBL/GenBank/DDBJ whole genome shotgun (WGS) entry which is preliminary data.</text>
</comment>
<dbReference type="AlphaFoldDB" id="A0A5A5TGW8"/>
<reference evidence="5 6" key="1">
    <citation type="submission" date="2019-01" db="EMBL/GenBank/DDBJ databases">
        <title>Draft genome sequence of Dictyobacter sp. Uno17.</title>
        <authorList>
            <person name="Wang C.M."/>
            <person name="Zheng Y."/>
            <person name="Sakai Y."/>
            <person name="Abe K."/>
            <person name="Yokota A."/>
            <person name="Yabe S."/>
        </authorList>
    </citation>
    <scope>NUCLEOTIDE SEQUENCE [LARGE SCALE GENOMIC DNA]</scope>
    <source>
        <strain evidence="5 6">Uno17</strain>
    </source>
</reference>
<keyword evidence="2" id="KW-0175">Coiled coil</keyword>
<dbReference type="OrthoDB" id="155862at2"/>
<sequence>MLQTPGRALCPPPEMVEDTTLLTGDPPLAPPKWRQRKNAIWIPFILLIIVLGGFFFRPLDWAIGFPGQLMRPTQGPGINAYGVLQAPTFNLVFSSSVTGVISDIDVAIGQHVVENQVLSHLGLNTYVAQVHAAQVAVDAAREEVRAAIIHLEAEDRFIAASVHLARVTLQAERNNRQALIRQAQANIRFARVTLQADRNTLRAVIEAAEASVASARLTLISALQACQTAAATATPTNGNGSDGASQPSPLQSCIQAAEAAFRVATTSARVSVVTAQGTVRKDEAALQQAFANADVSLVAAAGRIAEAAASIQVAQANPDRSNAFLSLTAAEFTYRTSLANLLIAEQLLSFTALRAPHDAVVTAIIGSIGGQPGAVNNLVPSGGLEIQSDHGGLTFIQLVDIDHINAIQCFVDETDISKVQFGQTAVFTLKALGKRKLTGTVNEISANGLGYPNTTNTRFPVFISIPPESTHDSGLFSGMTGNVVISP</sequence>
<dbReference type="RefSeq" id="WP_149403688.1">
    <property type="nucleotide sequence ID" value="NZ_BIXY01000084.1"/>
</dbReference>
<evidence type="ECO:0000256" key="2">
    <source>
        <dbReference type="ARBA" id="ARBA00023054"/>
    </source>
</evidence>
<gene>
    <name evidence="5" type="ORF">KDI_43840</name>
</gene>
<keyword evidence="3" id="KW-0812">Transmembrane</keyword>
<keyword evidence="3" id="KW-1133">Transmembrane helix</keyword>
<keyword evidence="3" id="KW-0472">Membrane</keyword>
<dbReference type="PANTHER" id="PTHR32347">
    <property type="entry name" value="EFFLUX SYSTEM COMPONENT YKNX-RELATED"/>
    <property type="match status" value="1"/>
</dbReference>
<accession>A0A5A5TGW8</accession>
<proteinExistence type="predicted"/>
<dbReference type="InterPro" id="IPR058982">
    <property type="entry name" value="Beta-barrel_AprE"/>
</dbReference>
<evidence type="ECO:0000256" key="1">
    <source>
        <dbReference type="ARBA" id="ARBA00004196"/>
    </source>
</evidence>
<organism evidence="5 6">
    <name type="scientific">Dictyobacter arantiisoli</name>
    <dbReference type="NCBI Taxonomy" id="2014874"/>
    <lineage>
        <taxon>Bacteria</taxon>
        <taxon>Bacillati</taxon>
        <taxon>Chloroflexota</taxon>
        <taxon>Ktedonobacteria</taxon>
        <taxon>Ktedonobacterales</taxon>
        <taxon>Dictyobacteraceae</taxon>
        <taxon>Dictyobacter</taxon>
    </lineage>
</organism>
<evidence type="ECO:0000259" key="4">
    <source>
        <dbReference type="Pfam" id="PF26002"/>
    </source>
</evidence>
<name>A0A5A5TGW8_9CHLR</name>
<feature type="transmembrane region" description="Helical" evidence="3">
    <location>
        <begin position="39"/>
        <end position="56"/>
    </location>
</feature>
<dbReference type="GO" id="GO:0030313">
    <property type="term" value="C:cell envelope"/>
    <property type="evidence" value="ECO:0007669"/>
    <property type="project" value="UniProtKB-SubCell"/>
</dbReference>
<dbReference type="Gene3D" id="2.40.30.170">
    <property type="match status" value="1"/>
</dbReference>
<keyword evidence="6" id="KW-1185">Reference proteome</keyword>
<protein>
    <recommendedName>
        <fullName evidence="4">AprE-like beta-barrel domain-containing protein</fullName>
    </recommendedName>
</protein>
<dbReference type="EMBL" id="BIXY01000084">
    <property type="protein sequence ID" value="GCF10820.1"/>
    <property type="molecule type" value="Genomic_DNA"/>
</dbReference>